<dbReference type="Proteomes" id="UP001201163">
    <property type="component" value="Unassembled WGS sequence"/>
</dbReference>
<keyword evidence="1" id="KW-0472">Membrane</keyword>
<organism evidence="2 3">
    <name type="scientific">Lactarius akahatsu</name>
    <dbReference type="NCBI Taxonomy" id="416441"/>
    <lineage>
        <taxon>Eukaryota</taxon>
        <taxon>Fungi</taxon>
        <taxon>Dikarya</taxon>
        <taxon>Basidiomycota</taxon>
        <taxon>Agaricomycotina</taxon>
        <taxon>Agaricomycetes</taxon>
        <taxon>Russulales</taxon>
        <taxon>Russulaceae</taxon>
        <taxon>Lactarius</taxon>
    </lineage>
</organism>
<comment type="caution">
    <text evidence="2">The sequence shown here is derived from an EMBL/GenBank/DDBJ whole genome shotgun (WGS) entry which is preliminary data.</text>
</comment>
<keyword evidence="3" id="KW-1185">Reference proteome</keyword>
<name>A0AAD4Q9T9_9AGAM</name>
<accession>A0AAD4Q9T9</accession>
<evidence type="ECO:0000256" key="1">
    <source>
        <dbReference type="SAM" id="Phobius"/>
    </source>
</evidence>
<evidence type="ECO:0000313" key="3">
    <source>
        <dbReference type="Proteomes" id="UP001201163"/>
    </source>
</evidence>
<gene>
    <name evidence="2" type="ORF">EDB92DRAFT_1891399</name>
</gene>
<dbReference type="AlphaFoldDB" id="A0AAD4Q9T9"/>
<reference evidence="2" key="1">
    <citation type="submission" date="2022-01" db="EMBL/GenBank/DDBJ databases">
        <title>Comparative genomics reveals a dynamic genome evolution in the ectomycorrhizal milk-cap (Lactarius) mushrooms.</title>
        <authorList>
            <consortium name="DOE Joint Genome Institute"/>
            <person name="Lebreton A."/>
            <person name="Tang N."/>
            <person name="Kuo A."/>
            <person name="LaButti K."/>
            <person name="Drula E."/>
            <person name="Barry K."/>
            <person name="Clum A."/>
            <person name="Lipzen A."/>
            <person name="Mousain D."/>
            <person name="Ng V."/>
            <person name="Wang R."/>
            <person name="Wang X."/>
            <person name="Dai Y."/>
            <person name="Henrissat B."/>
            <person name="Grigoriev I.V."/>
            <person name="Guerin-Laguette A."/>
            <person name="Yu F."/>
            <person name="Martin F.M."/>
        </authorList>
    </citation>
    <scope>NUCLEOTIDE SEQUENCE</scope>
    <source>
        <strain evidence="2">QP</strain>
    </source>
</reference>
<sequence>MAPILVGAILDKVRKEAVLYCTGLHRTSIRNNLGTTYRYLKHCKYGRAPFQLLYLIVIWAVFLLVLTDRHPHIAHNHLFTPAVQVPSVLSSKDVCPCFHSRSIYLSTWPTDVVTWPHLLATPRFNESIYRSLIRLFYYPYGSTRRQISICKACEEHWQSIPKSGHGIDFYMPDLLSGCATVRTRRR</sequence>
<dbReference type="EMBL" id="JAKELL010000090">
    <property type="protein sequence ID" value="KAH8983305.1"/>
    <property type="molecule type" value="Genomic_DNA"/>
</dbReference>
<keyword evidence="1" id="KW-0812">Transmembrane</keyword>
<protein>
    <submittedName>
        <fullName evidence="2">Uncharacterized protein</fullName>
    </submittedName>
</protein>
<evidence type="ECO:0000313" key="2">
    <source>
        <dbReference type="EMBL" id="KAH8983305.1"/>
    </source>
</evidence>
<proteinExistence type="predicted"/>
<feature type="transmembrane region" description="Helical" evidence="1">
    <location>
        <begin position="48"/>
        <end position="66"/>
    </location>
</feature>
<keyword evidence="1" id="KW-1133">Transmembrane helix</keyword>